<dbReference type="InterPro" id="IPR006680">
    <property type="entry name" value="Amidohydro-rel"/>
</dbReference>
<gene>
    <name evidence="2" type="ORF">RM423_09605</name>
</gene>
<dbReference type="SUPFAM" id="SSF51556">
    <property type="entry name" value="Metallo-dependent hydrolases"/>
    <property type="match status" value="1"/>
</dbReference>
<keyword evidence="3" id="KW-1185">Reference proteome</keyword>
<organism evidence="2 3">
    <name type="scientific">Jatrophihabitans lederbergiae</name>
    <dbReference type="NCBI Taxonomy" id="3075547"/>
    <lineage>
        <taxon>Bacteria</taxon>
        <taxon>Bacillati</taxon>
        <taxon>Actinomycetota</taxon>
        <taxon>Actinomycetes</taxon>
        <taxon>Jatrophihabitantales</taxon>
        <taxon>Jatrophihabitantaceae</taxon>
        <taxon>Jatrophihabitans</taxon>
    </lineage>
</organism>
<dbReference type="Proteomes" id="UP001183176">
    <property type="component" value="Unassembled WGS sequence"/>
</dbReference>
<proteinExistence type="predicted"/>
<dbReference type="PANTHER" id="PTHR43383">
    <property type="entry name" value="NODULIN 6"/>
    <property type="match status" value="1"/>
</dbReference>
<evidence type="ECO:0000259" key="1">
    <source>
        <dbReference type="Pfam" id="PF04909"/>
    </source>
</evidence>
<dbReference type="Gene3D" id="3.20.20.140">
    <property type="entry name" value="Metal-dependent hydrolases"/>
    <property type="match status" value="1"/>
</dbReference>
<dbReference type="Pfam" id="PF04909">
    <property type="entry name" value="Amidohydro_2"/>
    <property type="match status" value="1"/>
</dbReference>
<dbReference type="RefSeq" id="WP_311422802.1">
    <property type="nucleotide sequence ID" value="NZ_JAVREH010000009.1"/>
</dbReference>
<accession>A0ABU2J9I2</accession>
<evidence type="ECO:0000313" key="2">
    <source>
        <dbReference type="EMBL" id="MDT0261648.1"/>
    </source>
</evidence>
<evidence type="ECO:0000313" key="3">
    <source>
        <dbReference type="Proteomes" id="UP001183176"/>
    </source>
</evidence>
<dbReference type="EMBL" id="JAVREH010000009">
    <property type="protein sequence ID" value="MDT0261648.1"/>
    <property type="molecule type" value="Genomic_DNA"/>
</dbReference>
<feature type="domain" description="Amidohydrolase-related" evidence="1">
    <location>
        <begin position="196"/>
        <end position="380"/>
    </location>
</feature>
<reference evidence="3" key="1">
    <citation type="submission" date="2023-07" db="EMBL/GenBank/DDBJ databases">
        <title>30 novel species of actinomycetes from the DSMZ collection.</title>
        <authorList>
            <person name="Nouioui I."/>
        </authorList>
    </citation>
    <scope>NUCLEOTIDE SEQUENCE [LARGE SCALE GENOMIC DNA]</scope>
    <source>
        <strain evidence="3">DSM 44399</strain>
    </source>
</reference>
<name>A0ABU2J9I2_9ACTN</name>
<protein>
    <submittedName>
        <fullName evidence="2">Amidohydrolase family protein</fullName>
    </submittedName>
</protein>
<dbReference type="InterPro" id="IPR032466">
    <property type="entry name" value="Metal_Hydrolase"/>
</dbReference>
<sequence length="389" mass="42927">MTVLLDLGDIPVIDNHCHAIQAADYPDPAQWRQLFTESPDELMRTTHSADTAFYRRLIRAMADFHGVHRTEAEVLAARARLSPEQLVSALFSDAKIGGVVIDTGYPAPESALSHEAFTAASGAGHVALQRLELTFQDLVAEHARYDDLVEALRHELADVRAAGFAGFKTIAAYRTGLDIRRWPDDEARASFARARNEVAASGSVRLGHKPLLDTLLHVAFEAAAEQRLPVQFHVGYGDPDADLRRAAPLELRAVFENRAYRSMDIVLLHGCWPYFREGAYLASVYGNVYLDLSYAIPFLSVTELTTMTRAALAIAPFGKLMYSSDGARVPELHWIGARDGRRALGTVLSELVEHDDLEPDEARDAGERILNGTAHRLYGFAIACHRTPS</sequence>
<dbReference type="PANTHER" id="PTHR43383:SF2">
    <property type="entry name" value="AMIDOHYDROLASE 2 FAMILY PROTEIN"/>
    <property type="match status" value="1"/>
</dbReference>
<comment type="caution">
    <text evidence="2">The sequence shown here is derived from an EMBL/GenBank/DDBJ whole genome shotgun (WGS) entry which is preliminary data.</text>
</comment>